<proteinExistence type="predicted"/>
<dbReference type="InterPro" id="IPR006311">
    <property type="entry name" value="TAT_signal"/>
</dbReference>
<dbReference type="InterPro" id="IPR007331">
    <property type="entry name" value="Htaa"/>
</dbReference>
<evidence type="ECO:0000256" key="1">
    <source>
        <dbReference type="SAM" id="MobiDB-lite"/>
    </source>
</evidence>
<protein>
    <submittedName>
        <fullName evidence="5">HtaA domain-containing protein</fullName>
    </submittedName>
</protein>
<feature type="chain" id="PRO_5045771318" evidence="3">
    <location>
        <begin position="38"/>
        <end position="543"/>
    </location>
</feature>
<keyword evidence="2" id="KW-0472">Membrane</keyword>
<feature type="region of interest" description="Disordered" evidence="1">
    <location>
        <begin position="217"/>
        <end position="296"/>
    </location>
</feature>
<comment type="caution">
    <text evidence="5">The sequence shown here is derived from an EMBL/GenBank/DDBJ whole genome shotgun (WGS) entry which is preliminary data.</text>
</comment>
<keyword evidence="2" id="KW-0812">Transmembrane</keyword>
<sequence length="543" mass="53739">MTTTARRPRTARRAALAVLATATALGATALTAPAAGAAEPKGMGQSAPKFELKDGTLEWGVKESFRKYVASPIAGGKIETADGARQAGGNGAFTFGEGTGTYDVATHAVSTTFKGSVRFTGHGGELDLKFSDLKLKADDGKHGSITADVTTGGKSQDDVAIASLDLSAVKPGRGADGAMTFAKIPVKLTAAGAQAFAYKGRPMYQEGTELDTATLSVKAAPASSGSGSQDQGTQTDTGKGKDAGTQTDTGKSEDKGADKSTQTDAGKGTQTDAGKDAGKGQDPKPQPGGDKAAASGQILDGNLDWGVKETFRKYITGPIAGGKAELSAGAVKSGDGYRFTKAGGDYDAAKATVNATFAGALRFTGHGGELDLTFSNFKVKAAGTTGTLSADVTTKSGVSKDLPLADLKLPADALKAKDGVVTLSGVQAALTAQGEKAFTYNNKPMYPAGTALDPVTLAVAVDKNAKLPANGATSGGTTGTGATGGTTGGSGSVTGGTGSGTGTLANTGASTPTGALLGGAGALLLAGGAATYVARRRTGRMAA</sequence>
<name>A0ABW0Z7X3_9ACTN</name>
<evidence type="ECO:0000259" key="4">
    <source>
        <dbReference type="Pfam" id="PF04213"/>
    </source>
</evidence>
<feature type="compositionally biased region" description="Polar residues" evidence="1">
    <location>
        <begin position="259"/>
        <end position="272"/>
    </location>
</feature>
<organism evidence="5 6">
    <name type="scientific">Streptomyces gamaensis</name>
    <dbReference type="NCBI Taxonomy" id="1763542"/>
    <lineage>
        <taxon>Bacteria</taxon>
        <taxon>Bacillati</taxon>
        <taxon>Actinomycetota</taxon>
        <taxon>Actinomycetes</taxon>
        <taxon>Kitasatosporales</taxon>
        <taxon>Streptomycetaceae</taxon>
        <taxon>Streptomyces</taxon>
    </lineage>
</organism>
<dbReference type="Pfam" id="PF04213">
    <property type="entry name" value="HtaA"/>
    <property type="match status" value="2"/>
</dbReference>
<keyword evidence="6" id="KW-1185">Reference proteome</keyword>
<keyword evidence="2" id="KW-1133">Transmembrane helix</keyword>
<dbReference type="Proteomes" id="UP001596083">
    <property type="component" value="Unassembled WGS sequence"/>
</dbReference>
<feature type="transmembrane region" description="Helical" evidence="2">
    <location>
        <begin position="514"/>
        <end position="534"/>
    </location>
</feature>
<feature type="compositionally biased region" description="Gly residues" evidence="1">
    <location>
        <begin position="473"/>
        <end position="501"/>
    </location>
</feature>
<feature type="region of interest" description="Disordered" evidence="1">
    <location>
        <begin position="468"/>
        <end position="506"/>
    </location>
</feature>
<accession>A0ABW0Z7X3</accession>
<evidence type="ECO:0000256" key="2">
    <source>
        <dbReference type="SAM" id="Phobius"/>
    </source>
</evidence>
<gene>
    <name evidence="5" type="ORF">ACFP1Z_28085</name>
</gene>
<feature type="compositionally biased region" description="Low complexity" evidence="1">
    <location>
        <begin position="218"/>
        <end position="249"/>
    </location>
</feature>
<dbReference type="RefSeq" id="WP_390320463.1">
    <property type="nucleotide sequence ID" value="NZ_JBHSPB010000023.1"/>
</dbReference>
<evidence type="ECO:0000256" key="3">
    <source>
        <dbReference type="SAM" id="SignalP"/>
    </source>
</evidence>
<keyword evidence="3" id="KW-0732">Signal</keyword>
<evidence type="ECO:0000313" key="5">
    <source>
        <dbReference type="EMBL" id="MFC5724033.1"/>
    </source>
</evidence>
<feature type="compositionally biased region" description="Basic and acidic residues" evidence="1">
    <location>
        <begin position="273"/>
        <end position="282"/>
    </location>
</feature>
<evidence type="ECO:0000313" key="6">
    <source>
        <dbReference type="Proteomes" id="UP001596083"/>
    </source>
</evidence>
<feature type="signal peptide" evidence="3">
    <location>
        <begin position="1"/>
        <end position="37"/>
    </location>
</feature>
<dbReference type="EMBL" id="JBHSPB010000023">
    <property type="protein sequence ID" value="MFC5724033.1"/>
    <property type="molecule type" value="Genomic_DNA"/>
</dbReference>
<reference evidence="6" key="1">
    <citation type="journal article" date="2019" name="Int. J. Syst. Evol. Microbiol.">
        <title>The Global Catalogue of Microorganisms (GCM) 10K type strain sequencing project: providing services to taxonomists for standard genome sequencing and annotation.</title>
        <authorList>
            <consortium name="The Broad Institute Genomics Platform"/>
            <consortium name="The Broad Institute Genome Sequencing Center for Infectious Disease"/>
            <person name="Wu L."/>
            <person name="Ma J."/>
        </authorList>
    </citation>
    <scope>NUCLEOTIDE SEQUENCE [LARGE SCALE GENOMIC DNA]</scope>
    <source>
        <strain evidence="6">CGMCC 4.7304</strain>
    </source>
</reference>
<feature type="domain" description="Htaa" evidence="4">
    <location>
        <begin position="300"/>
        <end position="457"/>
    </location>
</feature>
<dbReference type="PROSITE" id="PS51318">
    <property type="entry name" value="TAT"/>
    <property type="match status" value="1"/>
</dbReference>
<feature type="domain" description="Htaa" evidence="4">
    <location>
        <begin position="54"/>
        <end position="216"/>
    </location>
</feature>